<organism evidence="2">
    <name type="scientific">Pseudomonas fluorescens (strain SBW25)</name>
    <dbReference type="NCBI Taxonomy" id="216595"/>
    <lineage>
        <taxon>Bacteria</taxon>
        <taxon>Pseudomonadati</taxon>
        <taxon>Pseudomonadota</taxon>
        <taxon>Gammaproteobacteria</taxon>
        <taxon>Pseudomonadales</taxon>
        <taxon>Pseudomonadaceae</taxon>
        <taxon>Pseudomonas</taxon>
    </lineage>
</organism>
<dbReference type="NCBIfam" id="TIGR03412">
    <property type="entry name" value="iscX_yfhJ"/>
    <property type="match status" value="1"/>
</dbReference>
<dbReference type="EMBL" id="OV986001">
    <property type="protein sequence ID" value="CAI2799209.1"/>
    <property type="molecule type" value="Genomic_DNA"/>
</dbReference>
<protein>
    <recommendedName>
        <fullName evidence="3">FeS assembly protein IscX</fullName>
    </recommendedName>
</protein>
<sequence length="72" mass="8051">MIQGSVMSLKWVDVQEIAILLADGNPGLDPYSLNFVALRDMVMALPGFEDERDRGGEKVLEAIQTAWKEEQD</sequence>
<dbReference type="PANTHER" id="PTHR37532:SF1">
    <property type="entry name" value="PROTEIN ISCX"/>
    <property type="match status" value="1"/>
</dbReference>
<evidence type="ECO:0000313" key="1">
    <source>
        <dbReference type="EMBL" id="CAI2799209.1"/>
    </source>
</evidence>
<dbReference type="SUPFAM" id="SSF140319">
    <property type="entry name" value="IscX-like"/>
    <property type="match status" value="1"/>
</dbReference>
<dbReference type="HOGENOM" id="CLU_168040_1_0_6"/>
<dbReference type="GO" id="GO:0016226">
    <property type="term" value="P:iron-sulfur cluster assembly"/>
    <property type="evidence" value="ECO:0007669"/>
    <property type="project" value="UniProtKB-UniRule"/>
</dbReference>
<dbReference type="GO" id="GO:0008198">
    <property type="term" value="F:ferrous iron binding"/>
    <property type="evidence" value="ECO:0007669"/>
    <property type="project" value="TreeGrafter"/>
</dbReference>
<reference evidence="2" key="1">
    <citation type="journal article" date="2009" name="Genome Biol.">
        <title>Genomic and genetic analyses of diversity and plant interactions of Pseudomonas fluorescens.</title>
        <authorList>
            <person name="Silby M.W."/>
            <person name="Cerdeno-Tarraga A.M."/>
            <person name="Vernikos G.S."/>
            <person name="Giddens S.R."/>
            <person name="Jackson R.W."/>
            <person name="Preston G.M."/>
            <person name="Zhang X.X."/>
            <person name="Moon C.D."/>
            <person name="Gehrig S.M."/>
            <person name="Godfrey S.A."/>
            <person name="Knight C.G."/>
            <person name="Malone J.G."/>
            <person name="Robinson Z."/>
            <person name="Spiers A.J."/>
            <person name="Harris S."/>
            <person name="Challis G.L."/>
            <person name="Yaxley A.M."/>
            <person name="Harris D."/>
            <person name="Seeger K."/>
            <person name="Murphy L."/>
            <person name="Rutter S."/>
            <person name="Squares R."/>
            <person name="Quail M.A."/>
            <person name="Saunders E."/>
            <person name="Mavromatis K."/>
            <person name="Brettin T.S."/>
            <person name="Bentley S.D."/>
            <person name="Hothersall J."/>
            <person name="Stephens E."/>
            <person name="Thomas C.M."/>
            <person name="Parkhill J."/>
            <person name="Levy S.B."/>
            <person name="Rainey P.B."/>
            <person name="Thomson N.R."/>
        </authorList>
    </citation>
    <scope>NUCLEOTIDE SEQUENCE [LARGE SCALE GENOMIC DNA]</scope>
    <source>
        <strain evidence="2">SBW25</strain>
    </source>
</reference>
<reference evidence="1" key="2">
    <citation type="submission" date="2023-10" db="EMBL/GenBank/DDBJ databases">
        <authorList>
            <person name="Fortmann-Grote C."/>
        </authorList>
    </citation>
    <scope>NUCLEOTIDE SEQUENCE</scope>
    <source>
        <strain evidence="1">SBW25</strain>
    </source>
</reference>
<dbReference type="GO" id="GO:0005829">
    <property type="term" value="C:cytosol"/>
    <property type="evidence" value="ECO:0007669"/>
    <property type="project" value="TreeGrafter"/>
</dbReference>
<dbReference type="Gene3D" id="1.10.10.600">
    <property type="entry name" value="IscX-like"/>
    <property type="match status" value="1"/>
</dbReference>
<dbReference type="PIRSF" id="PIRSF039003">
    <property type="entry name" value="IscX"/>
    <property type="match status" value="1"/>
</dbReference>
<proteinExistence type="predicted"/>
<dbReference type="KEGG" id="pfs:PFLU_5062"/>
<accession>C3K1L9</accession>
<dbReference type="AlphaFoldDB" id="C3K1L9"/>
<dbReference type="Proteomes" id="UP001152918">
    <property type="component" value="Chromosome"/>
</dbReference>
<dbReference type="InterPro" id="IPR036762">
    <property type="entry name" value="IscX-like_sf"/>
</dbReference>
<dbReference type="EMBL" id="AM181176">
    <property type="protein sequence ID" value="CAY52054.1"/>
    <property type="molecule type" value="Genomic_DNA"/>
</dbReference>
<name>C3K1L9_PSEFS</name>
<evidence type="ECO:0000313" key="2">
    <source>
        <dbReference type="EMBL" id="CAY52054.1"/>
    </source>
</evidence>
<dbReference type="PANTHER" id="PTHR37532">
    <property type="entry name" value="PROTEIN ISCX"/>
    <property type="match status" value="1"/>
</dbReference>
<gene>
    <name evidence="2" type="ordered locus">PFLU_5062</name>
</gene>
<evidence type="ECO:0008006" key="3">
    <source>
        <dbReference type="Google" id="ProtNLM"/>
    </source>
</evidence>
<dbReference type="InterPro" id="IPR007479">
    <property type="entry name" value="ISC_FeS_clus_asmbl_IscsX"/>
</dbReference>
<dbReference type="Pfam" id="PF04384">
    <property type="entry name" value="Fe-S_assembly"/>
    <property type="match status" value="1"/>
</dbReference>
<dbReference type="eggNOG" id="COG2975">
    <property type="taxonomic scope" value="Bacteria"/>
</dbReference>